<reference evidence="13 14" key="1">
    <citation type="submission" date="2018-10" db="EMBL/GenBank/DDBJ databases">
        <title>Draft genome sequence of Bacillus salarius IM0101, isolated from a hypersaline soil in Inner Mongolia, China.</title>
        <authorList>
            <person name="Yamprayoonswat W."/>
            <person name="Boonvisut S."/>
            <person name="Jumpathong W."/>
            <person name="Sittihan S."/>
            <person name="Ruangsuj P."/>
            <person name="Wanthongcharoen S."/>
            <person name="Thongpramul N."/>
            <person name="Pimmason S."/>
            <person name="Yu B."/>
            <person name="Yasawong M."/>
        </authorList>
    </citation>
    <scope>NUCLEOTIDE SEQUENCE [LARGE SCALE GENOMIC DNA]</scope>
    <source>
        <strain evidence="13 14">IM0101</strain>
    </source>
</reference>
<dbReference type="Proteomes" id="UP000275076">
    <property type="component" value="Unassembled WGS sequence"/>
</dbReference>
<dbReference type="SUPFAM" id="SSF52540">
    <property type="entry name" value="P-loop containing nucleoside triphosphate hydrolases"/>
    <property type="match status" value="1"/>
</dbReference>
<dbReference type="Gene3D" id="3.40.50.300">
    <property type="entry name" value="P-loop containing nucleotide triphosphate hydrolases"/>
    <property type="match status" value="1"/>
</dbReference>
<dbReference type="InterPro" id="IPR011113">
    <property type="entry name" value="Rho_RNA-bd"/>
</dbReference>
<dbReference type="SMART" id="SM00382">
    <property type="entry name" value="AAA"/>
    <property type="match status" value="1"/>
</dbReference>
<feature type="binding site" evidence="9">
    <location>
        <begin position="167"/>
        <end position="172"/>
    </location>
    <ligand>
        <name>ATP</name>
        <dbReference type="ChEBI" id="CHEBI:30616"/>
    </ligand>
</feature>
<dbReference type="InterPro" id="IPR000194">
    <property type="entry name" value="ATPase_F1/V1/A1_a/bsu_nucl-bd"/>
</dbReference>
<evidence type="ECO:0000256" key="2">
    <source>
        <dbReference type="ARBA" id="ARBA00022741"/>
    </source>
</evidence>
<dbReference type="EMBL" id="RBVX01000128">
    <property type="protein sequence ID" value="RSL28874.1"/>
    <property type="molecule type" value="Genomic_DNA"/>
</dbReference>
<dbReference type="InterPro" id="IPR011129">
    <property type="entry name" value="CSD"/>
</dbReference>
<dbReference type="InterPro" id="IPR011112">
    <property type="entry name" value="Rho-like_N"/>
</dbReference>
<sequence length="426" mass="48427">MSVKLAALENKTLKELYALAKEYKVSYYSKLTKRELIFAILKSQAENDGYMFMEGVLEIIQTEGYGFLRPINYLPSSEDIYISASQIRRFDLRNGDKVSGKVRPPKDSERYHGLLMVEAVNGEDPDSSKERPHFPALTPLYPEQRMNLENKPGRASSRIMDMITPVGFGQRGLIVAQPKAGKTSLLKEVANSITENHPETELIMLLVDERPEEVTDIERSVDGDIASSTFDEVPENHIKVAELVLERAMRLVEHKKDVVILMDSITRLARAYNLVIPPSGRTLSGGIDPAAFHRPKRFFGAARNIEEGGSLTILATALVETGSRMDDVIYEEFKGTGNMELHLDRRLAERRIFPSIDIRKSSTRKEELLLSKEHLENLWAMRKTMNDSPEFIDHFIRKVKQTKTNDEFFEEIEKDKAKGRGAGRRQ</sequence>
<protein>
    <recommendedName>
        <fullName evidence="9 10">Transcription termination factor Rho</fullName>
        <ecNumber evidence="9 10">3.6.4.-</ecNumber>
    </recommendedName>
    <alternativeName>
        <fullName evidence="9">ATP-dependent helicase Rho</fullName>
    </alternativeName>
</protein>
<evidence type="ECO:0000313" key="13">
    <source>
        <dbReference type="EMBL" id="RSL28874.1"/>
    </source>
</evidence>
<evidence type="ECO:0000256" key="7">
    <source>
        <dbReference type="ARBA" id="ARBA00023015"/>
    </source>
</evidence>
<keyword evidence="7 9" id="KW-0805">Transcription regulation</keyword>
<dbReference type="Pfam" id="PF00006">
    <property type="entry name" value="ATP-synt_ab"/>
    <property type="match status" value="1"/>
</dbReference>
<comment type="similarity">
    <text evidence="9 11">Belongs to the Rho family.</text>
</comment>
<evidence type="ECO:0000256" key="3">
    <source>
        <dbReference type="ARBA" id="ARBA00022801"/>
    </source>
</evidence>
<evidence type="ECO:0000313" key="14">
    <source>
        <dbReference type="Proteomes" id="UP000275076"/>
    </source>
</evidence>
<dbReference type="InterPro" id="IPR004665">
    <property type="entry name" value="Term_rho"/>
</dbReference>
<dbReference type="GO" id="GO:0003723">
    <property type="term" value="F:RNA binding"/>
    <property type="evidence" value="ECO:0007669"/>
    <property type="project" value="UniProtKB-UniRule"/>
</dbReference>
<dbReference type="SUPFAM" id="SSF50249">
    <property type="entry name" value="Nucleic acid-binding proteins"/>
    <property type="match status" value="1"/>
</dbReference>
<dbReference type="NCBIfam" id="TIGR00767">
    <property type="entry name" value="rho"/>
    <property type="match status" value="1"/>
</dbReference>
<dbReference type="PROSITE" id="PS51856">
    <property type="entry name" value="RHO_RNA_BD"/>
    <property type="match status" value="1"/>
</dbReference>
<dbReference type="GO" id="GO:0006353">
    <property type="term" value="P:DNA-templated transcription termination"/>
    <property type="evidence" value="ECO:0007669"/>
    <property type="project" value="UniProtKB-UniRule"/>
</dbReference>
<dbReference type="InterPro" id="IPR027417">
    <property type="entry name" value="P-loop_NTPase"/>
</dbReference>
<evidence type="ECO:0000256" key="10">
    <source>
        <dbReference type="NCBIfam" id="TIGR00767"/>
    </source>
</evidence>
<dbReference type="CDD" id="cd04459">
    <property type="entry name" value="Rho_CSD"/>
    <property type="match status" value="1"/>
</dbReference>
<dbReference type="AlphaFoldDB" id="A0A428MRZ0"/>
<dbReference type="EC" id="3.6.4.-" evidence="9 10"/>
<keyword evidence="3 9" id="KW-0378">Hydrolase</keyword>
<dbReference type="NCBIfam" id="NF006886">
    <property type="entry name" value="PRK09376.1"/>
    <property type="match status" value="1"/>
</dbReference>
<dbReference type="Pfam" id="PF07498">
    <property type="entry name" value="Rho_N"/>
    <property type="match status" value="1"/>
</dbReference>
<evidence type="ECO:0000256" key="1">
    <source>
        <dbReference type="ARBA" id="ARBA00022472"/>
    </source>
</evidence>
<proteinExistence type="inferred from homology"/>
<keyword evidence="6 9" id="KW-0694">RNA-binding</keyword>
<dbReference type="GO" id="GO:0008186">
    <property type="term" value="F:ATP-dependent activity, acting on RNA"/>
    <property type="evidence" value="ECO:0007669"/>
    <property type="project" value="UniProtKB-UniRule"/>
</dbReference>
<feature type="domain" description="Rho RNA-BD" evidence="12">
    <location>
        <begin position="50"/>
        <end position="124"/>
    </location>
</feature>
<dbReference type="OrthoDB" id="9805197at2"/>
<dbReference type="CDD" id="cd01128">
    <property type="entry name" value="rho_factor_C"/>
    <property type="match status" value="1"/>
</dbReference>
<keyword evidence="5 9" id="KW-0067">ATP-binding</keyword>
<evidence type="ECO:0000256" key="4">
    <source>
        <dbReference type="ARBA" id="ARBA00022806"/>
    </source>
</evidence>
<keyword evidence="4 9" id="KW-0347">Helicase</keyword>
<dbReference type="PANTHER" id="PTHR46425:SF1">
    <property type="entry name" value="TRANSCRIPTION TERMINATION FACTOR RHO"/>
    <property type="match status" value="1"/>
</dbReference>
<feature type="binding site" evidence="9">
    <location>
        <position position="210"/>
    </location>
    <ligand>
        <name>ATP</name>
        <dbReference type="ChEBI" id="CHEBI:30616"/>
    </ligand>
</feature>
<evidence type="ECO:0000256" key="9">
    <source>
        <dbReference type="HAMAP-Rule" id="MF_01884"/>
    </source>
</evidence>
<dbReference type="InterPro" id="IPR003593">
    <property type="entry name" value="AAA+_ATPase"/>
</dbReference>
<keyword evidence="1 9" id="KW-0806">Transcription termination</keyword>
<dbReference type="Pfam" id="PF07497">
    <property type="entry name" value="Rho_RNA_bind"/>
    <property type="match status" value="1"/>
</dbReference>
<dbReference type="InterPro" id="IPR036269">
    <property type="entry name" value="Rho_N_sf"/>
</dbReference>
<dbReference type="Gene3D" id="1.10.720.10">
    <property type="match status" value="1"/>
</dbReference>
<keyword evidence="2 9" id="KW-0547">Nucleotide-binding</keyword>
<comment type="caution">
    <text evidence="13">The sequence shown here is derived from an EMBL/GenBank/DDBJ whole genome shotgun (WGS) entry which is preliminary data.</text>
</comment>
<dbReference type="SMART" id="SM00357">
    <property type="entry name" value="CSP"/>
    <property type="match status" value="1"/>
</dbReference>
<dbReference type="InterPro" id="IPR012340">
    <property type="entry name" value="NA-bd_OB-fold"/>
</dbReference>
<evidence type="ECO:0000256" key="5">
    <source>
        <dbReference type="ARBA" id="ARBA00022840"/>
    </source>
</evidence>
<dbReference type="PANTHER" id="PTHR46425">
    <property type="entry name" value="TRANSCRIPTION TERMINATION FACTOR RHO"/>
    <property type="match status" value="1"/>
</dbReference>
<feature type="binding site" evidence="9">
    <location>
        <begin position="179"/>
        <end position="184"/>
    </location>
    <ligand>
        <name>ATP</name>
        <dbReference type="ChEBI" id="CHEBI:30616"/>
    </ligand>
</feature>
<accession>A0A428MRZ0</accession>
<evidence type="ECO:0000256" key="11">
    <source>
        <dbReference type="PROSITE-ProRule" id="PRU01203"/>
    </source>
</evidence>
<dbReference type="SUPFAM" id="SSF68912">
    <property type="entry name" value="Rho N-terminal domain-like"/>
    <property type="match status" value="1"/>
</dbReference>
<comment type="subunit">
    <text evidence="9">Homohexamer. The homohexamer assembles into an open ring structure.</text>
</comment>
<dbReference type="SMART" id="SM00959">
    <property type="entry name" value="Rho_N"/>
    <property type="match status" value="1"/>
</dbReference>
<dbReference type="Gene3D" id="2.40.50.140">
    <property type="entry name" value="Nucleic acid-binding proteins"/>
    <property type="match status" value="1"/>
</dbReference>
<dbReference type="GO" id="GO:0005524">
    <property type="term" value="F:ATP binding"/>
    <property type="evidence" value="ECO:0007669"/>
    <property type="project" value="UniProtKB-UniRule"/>
</dbReference>
<dbReference type="HAMAP" id="MF_01884">
    <property type="entry name" value="Rho"/>
    <property type="match status" value="1"/>
</dbReference>
<evidence type="ECO:0000256" key="8">
    <source>
        <dbReference type="ARBA" id="ARBA00023163"/>
    </source>
</evidence>
<comment type="caution">
    <text evidence="9">Lacks conserved residue(s) required for the propagation of feature annotation.</text>
</comment>
<gene>
    <name evidence="9" type="primary">rho</name>
    <name evidence="13" type="ORF">D7Z54_34200</name>
</gene>
<dbReference type="RefSeq" id="WP_125563554.1">
    <property type="nucleotide sequence ID" value="NZ_RBVX01000128.1"/>
</dbReference>
<evidence type="ECO:0000256" key="6">
    <source>
        <dbReference type="ARBA" id="ARBA00022884"/>
    </source>
</evidence>
<keyword evidence="8 9" id="KW-0804">Transcription</keyword>
<dbReference type="GO" id="GO:0016787">
    <property type="term" value="F:hydrolase activity"/>
    <property type="evidence" value="ECO:0007669"/>
    <property type="project" value="UniProtKB-KW"/>
</dbReference>
<dbReference type="GO" id="GO:0004386">
    <property type="term" value="F:helicase activity"/>
    <property type="evidence" value="ECO:0007669"/>
    <property type="project" value="UniProtKB-UniRule"/>
</dbReference>
<name>A0A428MRZ0_9BACI</name>
<dbReference type="InterPro" id="IPR041703">
    <property type="entry name" value="Rho_factor_ATP-bd"/>
</dbReference>
<comment type="function">
    <text evidence="9">Facilitates transcription termination by a mechanism that involves Rho binding to the nascent RNA, activation of Rho's RNA-dependent ATPase activity, and release of the mRNA from the DNA template.</text>
</comment>
<organism evidence="13 14">
    <name type="scientific">Salibacterium salarium</name>
    <dbReference type="NCBI Taxonomy" id="284579"/>
    <lineage>
        <taxon>Bacteria</taxon>
        <taxon>Bacillati</taxon>
        <taxon>Bacillota</taxon>
        <taxon>Bacilli</taxon>
        <taxon>Bacillales</taxon>
        <taxon>Bacillaceae</taxon>
    </lineage>
</organism>
<evidence type="ECO:0000259" key="12">
    <source>
        <dbReference type="PROSITE" id="PS51856"/>
    </source>
</evidence>
<keyword evidence="14" id="KW-1185">Reference proteome</keyword>